<evidence type="ECO:0000313" key="3">
    <source>
        <dbReference type="Proteomes" id="UP000002748"/>
    </source>
</evidence>
<feature type="compositionally biased region" description="Acidic residues" evidence="1">
    <location>
        <begin position="242"/>
        <end position="256"/>
    </location>
</feature>
<proteinExistence type="predicted"/>
<dbReference type="Proteomes" id="UP000002748">
    <property type="component" value="Unassembled WGS sequence"/>
</dbReference>
<dbReference type="HOGENOM" id="CLU_928089_0_0_1"/>
<evidence type="ECO:0000313" key="2">
    <source>
        <dbReference type="EMBL" id="EJT49730.1"/>
    </source>
</evidence>
<dbReference type="GeneID" id="25984666"/>
<dbReference type="AlphaFoldDB" id="J4UEM6"/>
<evidence type="ECO:0008006" key="4">
    <source>
        <dbReference type="Google" id="ProtNLM"/>
    </source>
</evidence>
<comment type="caution">
    <text evidence="2">The sequence shown here is derived from an EMBL/GenBank/DDBJ whole genome shotgun (WGS) entry which is preliminary data.</text>
</comment>
<feature type="compositionally biased region" description="Basic residues" evidence="1">
    <location>
        <begin position="167"/>
        <end position="178"/>
    </location>
</feature>
<gene>
    <name evidence="2" type="ORF">A1Q1_01152</name>
</gene>
<sequence length="300" mass="31626">MTDALSSLPTGTYPLTFGATAKHALAGGEGGDIPASVTQRTTGAVEQGPNGRVVSFDTSRGNGQEPRVRTRLGWRARSESIVTSPWTLPGVLRALTPHDLAADRQCYVLHALPTTWHLTQNRTLSAQRAEGPFAARAPSPPPAVPSKRKPAQTGALPSAATVDVPKRAKKAAKPKKAAAPKAAPASKPATAPKLPTTKKAAAPKKAPAKKAATKGKQATPSKVKSAEYIEDSSPEPEPTSEMQDDGGMDDMDEFEDMLGKAMEEDGEDEFEEEFEEDEDDELGGAQLGAGGYANDDVEYI</sequence>
<dbReference type="RefSeq" id="XP_014180902.1">
    <property type="nucleotide sequence ID" value="XM_014325427.1"/>
</dbReference>
<feature type="region of interest" description="Disordered" evidence="1">
    <location>
        <begin position="127"/>
        <end position="300"/>
    </location>
</feature>
<feature type="compositionally biased region" description="Acidic residues" evidence="1">
    <location>
        <begin position="264"/>
        <end position="282"/>
    </location>
</feature>
<organism evidence="2 3">
    <name type="scientific">Trichosporon asahii var. asahii (strain ATCC 90039 / CBS 2479 / JCM 2466 / KCTC 7840 / NBRC 103889/ NCYC 2677 / UAMH 7654)</name>
    <name type="common">Yeast</name>
    <dbReference type="NCBI Taxonomy" id="1186058"/>
    <lineage>
        <taxon>Eukaryota</taxon>
        <taxon>Fungi</taxon>
        <taxon>Dikarya</taxon>
        <taxon>Basidiomycota</taxon>
        <taxon>Agaricomycotina</taxon>
        <taxon>Tremellomycetes</taxon>
        <taxon>Trichosporonales</taxon>
        <taxon>Trichosporonaceae</taxon>
        <taxon>Trichosporon</taxon>
    </lineage>
</organism>
<accession>J4UEM6</accession>
<dbReference type="OrthoDB" id="125903at2759"/>
<evidence type="ECO:0000256" key="1">
    <source>
        <dbReference type="SAM" id="MobiDB-lite"/>
    </source>
</evidence>
<protein>
    <recommendedName>
        <fullName evidence="4">Transcription elongation factor Eaf N-terminal domain-containing protein</fullName>
    </recommendedName>
</protein>
<dbReference type="KEGG" id="tasa:A1Q1_01152"/>
<dbReference type="EMBL" id="ALBS01000160">
    <property type="protein sequence ID" value="EJT49730.1"/>
    <property type="molecule type" value="Genomic_DNA"/>
</dbReference>
<dbReference type="VEuPathDB" id="FungiDB:A1Q1_01152"/>
<feature type="compositionally biased region" description="Low complexity" evidence="1">
    <location>
        <begin position="179"/>
        <end position="205"/>
    </location>
</feature>
<name>J4UEM6_TRIAS</name>
<reference evidence="2 3" key="1">
    <citation type="journal article" date="2012" name="Eukaryot. Cell">
        <title>Draft genome sequence of CBS 2479, the standard type strain of Trichosporon asahii.</title>
        <authorList>
            <person name="Yang R.Y."/>
            <person name="Li H.T."/>
            <person name="Zhu H."/>
            <person name="Zhou G.P."/>
            <person name="Wang M."/>
            <person name="Wang L."/>
        </authorList>
    </citation>
    <scope>NUCLEOTIDE SEQUENCE [LARGE SCALE GENOMIC DNA]</scope>
    <source>
        <strain evidence="3">ATCC 90039 / CBS 2479 / JCM 2466 / KCTC 7840 / NCYC 2677 / UAMH 7654</strain>
    </source>
</reference>